<dbReference type="AlphaFoldDB" id="A0A6P8NJH8"/>
<dbReference type="Pfam" id="PF00927">
    <property type="entry name" value="Transglut_C"/>
    <property type="match status" value="1"/>
</dbReference>
<keyword evidence="4 9" id="KW-0106">Calcium</keyword>
<organism evidence="11 12">
    <name type="scientific">Geotrypetes seraphini</name>
    <name type="common">Gaboon caecilian</name>
    <name type="synonym">Caecilia seraphini</name>
    <dbReference type="NCBI Taxonomy" id="260995"/>
    <lineage>
        <taxon>Eukaryota</taxon>
        <taxon>Metazoa</taxon>
        <taxon>Chordata</taxon>
        <taxon>Craniata</taxon>
        <taxon>Vertebrata</taxon>
        <taxon>Euteleostomi</taxon>
        <taxon>Amphibia</taxon>
        <taxon>Gymnophiona</taxon>
        <taxon>Geotrypetes</taxon>
    </lineage>
</organism>
<dbReference type="PANTHER" id="PTHR11590">
    <property type="entry name" value="PROTEIN-GLUTAMINE GAMMA-GLUTAMYLTRANSFERASE"/>
    <property type="match status" value="1"/>
</dbReference>
<comment type="catalytic activity">
    <reaction evidence="7">
        <text>L-glutaminyl-[protein] + L-lysyl-[protein] = [protein]-L-lysyl-N(6)-5-L-glutamyl-[protein] + NH4(+)</text>
        <dbReference type="Rhea" id="RHEA:54816"/>
        <dbReference type="Rhea" id="RHEA-COMP:9752"/>
        <dbReference type="Rhea" id="RHEA-COMP:10207"/>
        <dbReference type="Rhea" id="RHEA-COMP:14005"/>
        <dbReference type="ChEBI" id="CHEBI:28938"/>
        <dbReference type="ChEBI" id="CHEBI:29969"/>
        <dbReference type="ChEBI" id="CHEBI:30011"/>
        <dbReference type="ChEBI" id="CHEBI:138370"/>
        <dbReference type="EC" id="2.3.2.13"/>
    </reaction>
</comment>
<dbReference type="Proteomes" id="UP000515159">
    <property type="component" value="Chromosome 11"/>
</dbReference>
<dbReference type="PANTHER" id="PTHR11590:SF36">
    <property type="entry name" value="PROTEIN-GLUTAMINE GAMMA-GLUTAMYLTRANSFERASE E"/>
    <property type="match status" value="1"/>
</dbReference>
<dbReference type="InterPro" id="IPR008958">
    <property type="entry name" value="Transglutaminase_C"/>
</dbReference>
<dbReference type="EC" id="2.3.2.13" evidence="6"/>
<evidence type="ECO:0000259" key="10">
    <source>
        <dbReference type="SMART" id="SM00460"/>
    </source>
</evidence>
<keyword evidence="2" id="KW-0808">Transferase</keyword>
<feature type="domain" description="Transglutaminase-like" evidence="10">
    <location>
        <begin position="166"/>
        <end position="258"/>
    </location>
</feature>
<dbReference type="GO" id="GO:0046872">
    <property type="term" value="F:metal ion binding"/>
    <property type="evidence" value="ECO:0007669"/>
    <property type="project" value="UniProtKB-KW"/>
</dbReference>
<dbReference type="SUPFAM" id="SSF49309">
    <property type="entry name" value="Transglutaminase, two C-terminal domains"/>
    <property type="match status" value="3"/>
</dbReference>
<dbReference type="PIRSF" id="PIRSF000459">
    <property type="entry name" value="TGM_EBP42"/>
    <property type="match status" value="1"/>
</dbReference>
<dbReference type="InParanoid" id="A0A6P8NJH8"/>
<proteinExistence type="inferred from homology"/>
<dbReference type="SUPFAM" id="SSF81296">
    <property type="entry name" value="E set domains"/>
    <property type="match status" value="1"/>
</dbReference>
<dbReference type="InterPro" id="IPR023608">
    <property type="entry name" value="Transglutaminase_animal"/>
</dbReference>
<dbReference type="GO" id="GO:0003810">
    <property type="term" value="F:protein-glutamine gamma-glutamyltransferase activity"/>
    <property type="evidence" value="ECO:0007669"/>
    <property type="project" value="UniProtKB-EC"/>
</dbReference>
<dbReference type="InterPro" id="IPR036238">
    <property type="entry name" value="Transglutaminase_C_sf"/>
</dbReference>
<feature type="binding site" evidence="9">
    <location>
        <position position="295"/>
    </location>
    <ligand>
        <name>Ca(2+)</name>
        <dbReference type="ChEBI" id="CHEBI:29108"/>
    </ligand>
</feature>
<protein>
    <recommendedName>
        <fullName evidence="6">protein-glutamine gamma-glutamyltransferase</fullName>
        <ecNumber evidence="6">2.3.2.13</ecNumber>
    </recommendedName>
</protein>
<dbReference type="InterPro" id="IPR002931">
    <property type="entry name" value="Transglutaminase-like"/>
</dbReference>
<dbReference type="RefSeq" id="XP_033770694.1">
    <property type="nucleotide sequence ID" value="XM_033914803.1"/>
</dbReference>
<gene>
    <name evidence="12" type="primary">LOC117345726</name>
</gene>
<comment type="similarity">
    <text evidence="1">Belongs to the transglutaminase superfamily. Transglutaminase family.</text>
</comment>
<comment type="cofactor">
    <cofactor evidence="9">
        <name>Ca(2+)</name>
        <dbReference type="ChEBI" id="CHEBI:29108"/>
    </cofactor>
    <text evidence="9">Binds 1 Ca(2+) ion per subunit.</text>
</comment>
<evidence type="ECO:0000256" key="3">
    <source>
        <dbReference type="ARBA" id="ARBA00022723"/>
    </source>
</evidence>
<feature type="active site" evidence="8">
    <location>
        <position position="232"/>
    </location>
</feature>
<dbReference type="InterPro" id="IPR050779">
    <property type="entry name" value="Transglutaminase"/>
</dbReference>
<dbReference type="GeneID" id="117345726"/>
<evidence type="ECO:0000256" key="8">
    <source>
        <dbReference type="PIRSR" id="PIRSR000459-1"/>
    </source>
</evidence>
<feature type="active site" evidence="8">
    <location>
        <position position="255"/>
    </location>
</feature>
<dbReference type="InterPro" id="IPR038765">
    <property type="entry name" value="Papain-like_cys_pep_sf"/>
</dbReference>
<keyword evidence="3 9" id="KW-0479">Metal-binding</keyword>
<keyword evidence="11" id="KW-1185">Reference proteome</keyword>
<sequence length="648" mass="72235">MTITITSPNDAIIGHYTMSAMTSGGSRELGKFTLLFNPWCAGDSVYLSDNRERQEYLLEEIGLIFVGTASQIESRRWDLGQFEDNILNICFHLLDRSINHRRNPGTDISRRNDPAYVGRVLSAMVNSNDDNGVLLGSWSGDYSAGKNPTSWNGSASILRQWQNSGFQPVKYAQCWVYAGVLCTVLRCLGIGARCITNFSSAHDTDKNLKIESYVDVNGMPAGMSNDSIWNFHVWVEGWFQRPDLGPSYDGWQVLDATPQETSDGIFCLGPTSVYAIKEGNVQLPFDGPFVFSEVNADYERFIVYDNGYTAKIHTDKSTVGKNISTKTVGSDGRMDITLNYKYLEGTSQERSAFQNALKMLHESPQFRAMSAQPSPASSAAPARNPHISGEIAWSGSPVVGDSITGTLTVKNLTGASKNVKVNRTATSISYTRREAQQIWKDSQSFILSDNEVKETDVIITYDMYKDHLTNDNMIQVTAVCEVDQEGCIVAEKVITLAQPPIVIKALGEAIKDKKLEIEVTIFNPLKEPLKDCILTAEGSGLTEKEVKMMWPGDLRSTWRYSEDNTSGDLERTSRGRSRVSKRGALRSWWSQCLCARVPSLNEREKIQLKFEIIPFKTGEKQLLVNFTSDKLRDIKGFEKINVTEPPPS</sequence>
<feature type="binding site" evidence="9">
    <location>
        <position position="344"/>
    </location>
    <ligand>
        <name>Ca(2+)</name>
        <dbReference type="ChEBI" id="CHEBI:29108"/>
    </ligand>
</feature>
<keyword evidence="5" id="KW-0012">Acyltransferase</keyword>
<evidence type="ECO:0000313" key="11">
    <source>
        <dbReference type="Proteomes" id="UP000515159"/>
    </source>
</evidence>
<evidence type="ECO:0000256" key="9">
    <source>
        <dbReference type="PIRSR" id="PIRSR000459-2"/>
    </source>
</evidence>
<dbReference type="FunFam" id="3.90.260.10:FF:000001">
    <property type="entry name" value="Protein-glutamine gamma-glutamyltransferase 2"/>
    <property type="match status" value="1"/>
</dbReference>
<reference evidence="12" key="1">
    <citation type="submission" date="2025-08" db="UniProtKB">
        <authorList>
            <consortium name="RefSeq"/>
        </authorList>
    </citation>
    <scope>IDENTIFICATION</scope>
</reference>
<evidence type="ECO:0000256" key="5">
    <source>
        <dbReference type="ARBA" id="ARBA00023315"/>
    </source>
</evidence>
<evidence type="ECO:0000256" key="1">
    <source>
        <dbReference type="ARBA" id="ARBA00005968"/>
    </source>
</evidence>
<dbReference type="OrthoDB" id="437511at2759"/>
<dbReference type="KEGG" id="gsh:117345726"/>
<dbReference type="SMART" id="SM00460">
    <property type="entry name" value="TGc"/>
    <property type="match status" value="1"/>
</dbReference>
<feature type="binding site" evidence="9">
    <location>
        <position position="349"/>
    </location>
    <ligand>
        <name>Ca(2+)</name>
        <dbReference type="ChEBI" id="CHEBI:29108"/>
    </ligand>
</feature>
<dbReference type="InterPro" id="IPR013783">
    <property type="entry name" value="Ig-like_fold"/>
</dbReference>
<dbReference type="InterPro" id="IPR036985">
    <property type="entry name" value="Transglutaminase-like_sf"/>
</dbReference>
<name>A0A6P8NJH8_GEOSA</name>
<dbReference type="FunFam" id="2.60.40.10:FF:000171">
    <property type="entry name" value="protein-glutamine gamma-glutamyltransferase 6"/>
    <property type="match status" value="1"/>
</dbReference>
<dbReference type="InterPro" id="IPR014756">
    <property type="entry name" value="Ig_E-set"/>
</dbReference>
<feature type="binding site" evidence="9">
    <location>
        <position position="297"/>
    </location>
    <ligand>
        <name>Ca(2+)</name>
        <dbReference type="ChEBI" id="CHEBI:29108"/>
    </ligand>
</feature>
<evidence type="ECO:0000256" key="6">
    <source>
        <dbReference type="ARBA" id="ARBA00024222"/>
    </source>
</evidence>
<evidence type="ECO:0000256" key="2">
    <source>
        <dbReference type="ARBA" id="ARBA00022679"/>
    </source>
</evidence>
<evidence type="ECO:0000256" key="7">
    <source>
        <dbReference type="ARBA" id="ARBA00051843"/>
    </source>
</evidence>
<evidence type="ECO:0000256" key="4">
    <source>
        <dbReference type="ARBA" id="ARBA00022837"/>
    </source>
</evidence>
<feature type="active site" evidence="8">
    <location>
        <position position="174"/>
    </location>
</feature>
<dbReference type="Pfam" id="PF01841">
    <property type="entry name" value="Transglut_core"/>
    <property type="match status" value="1"/>
</dbReference>
<dbReference type="Gene3D" id="3.90.260.10">
    <property type="entry name" value="Transglutaminase-like"/>
    <property type="match status" value="1"/>
</dbReference>
<accession>A0A6P8NJH8</accession>
<evidence type="ECO:0000313" key="12">
    <source>
        <dbReference type="RefSeq" id="XP_033770694.1"/>
    </source>
</evidence>
<dbReference type="SUPFAM" id="SSF54001">
    <property type="entry name" value="Cysteine proteinases"/>
    <property type="match status" value="1"/>
</dbReference>
<dbReference type="Gene3D" id="2.60.40.10">
    <property type="entry name" value="Immunoglobulins"/>
    <property type="match status" value="3"/>
</dbReference>